<evidence type="ECO:0000313" key="2">
    <source>
        <dbReference type="EMBL" id="KAF4402565.1"/>
    </source>
</evidence>
<feature type="region of interest" description="Disordered" evidence="1">
    <location>
        <begin position="202"/>
        <end position="226"/>
    </location>
</feature>
<dbReference type="InterPro" id="IPR027417">
    <property type="entry name" value="P-loop_NTPase"/>
</dbReference>
<reference evidence="2 3" key="1">
    <citation type="journal article" date="2020" name="bioRxiv">
        <title>Sequence and annotation of 42 cannabis genomes reveals extensive copy number variation in cannabinoid synthesis and pathogen resistance genes.</title>
        <authorList>
            <person name="Mckernan K.J."/>
            <person name="Helbert Y."/>
            <person name="Kane L.T."/>
            <person name="Ebling H."/>
            <person name="Zhang L."/>
            <person name="Liu B."/>
            <person name="Eaton Z."/>
            <person name="Mclaughlin S."/>
            <person name="Kingan S."/>
            <person name="Baybayan P."/>
            <person name="Concepcion G."/>
            <person name="Jordan M."/>
            <person name="Riva A."/>
            <person name="Barbazuk W."/>
            <person name="Harkins T."/>
        </authorList>
    </citation>
    <scope>NUCLEOTIDE SEQUENCE [LARGE SCALE GENOMIC DNA]</scope>
    <source>
        <strain evidence="3">cv. Jamaican Lion 4</strain>
        <tissue evidence="2">Leaf</tissue>
    </source>
</reference>
<dbReference type="AlphaFoldDB" id="A0A7J6I5R7"/>
<dbReference type="PANTHER" id="PTHR33639:SF1">
    <property type="entry name" value="T23E23.25"/>
    <property type="match status" value="1"/>
</dbReference>
<evidence type="ECO:0000313" key="3">
    <source>
        <dbReference type="Proteomes" id="UP000583929"/>
    </source>
</evidence>
<evidence type="ECO:0000256" key="1">
    <source>
        <dbReference type="SAM" id="MobiDB-lite"/>
    </source>
</evidence>
<evidence type="ECO:0008006" key="4">
    <source>
        <dbReference type="Google" id="ProtNLM"/>
    </source>
</evidence>
<keyword evidence="3" id="KW-1185">Reference proteome</keyword>
<dbReference type="Proteomes" id="UP000583929">
    <property type="component" value="Unassembled WGS sequence"/>
</dbReference>
<dbReference type="InterPro" id="IPR007263">
    <property type="entry name" value="DCC1-like"/>
</dbReference>
<organism evidence="2 3">
    <name type="scientific">Cannabis sativa</name>
    <name type="common">Hemp</name>
    <name type="synonym">Marijuana</name>
    <dbReference type="NCBI Taxonomy" id="3483"/>
    <lineage>
        <taxon>Eukaryota</taxon>
        <taxon>Viridiplantae</taxon>
        <taxon>Streptophyta</taxon>
        <taxon>Embryophyta</taxon>
        <taxon>Tracheophyta</taxon>
        <taxon>Spermatophyta</taxon>
        <taxon>Magnoliopsida</taxon>
        <taxon>eudicotyledons</taxon>
        <taxon>Gunneridae</taxon>
        <taxon>Pentapetalae</taxon>
        <taxon>rosids</taxon>
        <taxon>fabids</taxon>
        <taxon>Rosales</taxon>
        <taxon>Cannabaceae</taxon>
        <taxon>Cannabis</taxon>
    </lineage>
</organism>
<dbReference type="GO" id="GO:0015035">
    <property type="term" value="F:protein-disulfide reductase activity"/>
    <property type="evidence" value="ECO:0007669"/>
    <property type="project" value="InterPro"/>
</dbReference>
<proteinExistence type="predicted"/>
<accession>A0A7J6I5R7</accession>
<name>A0A7J6I5R7_CANSA</name>
<dbReference type="InterPro" id="IPR052927">
    <property type="entry name" value="DCC_oxidoreductase"/>
</dbReference>
<dbReference type="EMBL" id="JAATIQ010000007">
    <property type="protein sequence ID" value="KAF4402565.1"/>
    <property type="molecule type" value="Genomic_DNA"/>
</dbReference>
<dbReference type="Pfam" id="PF04134">
    <property type="entry name" value="DCC1-like"/>
    <property type="match status" value="1"/>
</dbReference>
<gene>
    <name evidence="2" type="ORF">G4B88_012350</name>
</gene>
<dbReference type="Gene3D" id="3.40.50.300">
    <property type="entry name" value="P-loop containing nucleotide triphosphate hydrolases"/>
    <property type="match status" value="1"/>
</dbReference>
<comment type="caution">
    <text evidence="2">The sequence shown here is derived from an EMBL/GenBank/DDBJ whole genome shotgun (WGS) entry which is preliminary data.</text>
</comment>
<protein>
    <recommendedName>
        <fullName evidence="4">DUF393 domain-containing protein</fullName>
    </recommendedName>
</protein>
<dbReference type="PANTHER" id="PTHR33639">
    <property type="entry name" value="THIOL-DISULFIDE OXIDOREDUCTASE DCC"/>
    <property type="match status" value="1"/>
</dbReference>
<sequence length="243" mass="27826">MIQTRFFPKWLIPRNPSKPTSSFSSKSHYNQPIISPSPIVNPILLQPRVVVYDGVCHLCHQGVKWVIKLDKHRKIKFCCLQSEIVEPYLSLCGLNRDDVLRRFLFVEGHGFFRLRLGILCMIMLRNEEIKLSMMRREEIGSSFDALAMTIFSNSSIRTADASFRNNSSRILQDPGLVKARSYDPKQGLESLTVVPISKARALQRRDHARKPGSNNSPIPWEGNSRIGGYRHRPNKALLICLRD</sequence>